<dbReference type="OrthoDB" id="9793489at2"/>
<evidence type="ECO:0000313" key="2">
    <source>
        <dbReference type="EMBL" id="QOD60519.1"/>
    </source>
</evidence>
<dbReference type="Proteomes" id="UP000516764">
    <property type="component" value="Chromosome"/>
</dbReference>
<evidence type="ECO:0000259" key="1">
    <source>
        <dbReference type="Pfam" id="PF00144"/>
    </source>
</evidence>
<dbReference type="Pfam" id="PF00144">
    <property type="entry name" value="Beta-lactamase"/>
    <property type="match status" value="1"/>
</dbReference>
<dbReference type="AlphaFoldDB" id="A0A7L8AFD2"/>
<dbReference type="EMBL" id="CP061813">
    <property type="protein sequence ID" value="QOD60519.1"/>
    <property type="molecule type" value="Genomic_DNA"/>
</dbReference>
<feature type="domain" description="Beta-lactamase-related" evidence="1">
    <location>
        <begin position="41"/>
        <end position="331"/>
    </location>
</feature>
<keyword evidence="3" id="KW-1185">Reference proteome</keyword>
<protein>
    <submittedName>
        <fullName evidence="2">Beta-lactamase family protein</fullName>
    </submittedName>
</protein>
<evidence type="ECO:0000313" key="3">
    <source>
        <dbReference type="Proteomes" id="UP000516764"/>
    </source>
</evidence>
<organism evidence="2 3">
    <name type="scientific">Polaribacter haliotis</name>
    <dbReference type="NCBI Taxonomy" id="1888915"/>
    <lineage>
        <taxon>Bacteria</taxon>
        <taxon>Pseudomonadati</taxon>
        <taxon>Bacteroidota</taxon>
        <taxon>Flavobacteriia</taxon>
        <taxon>Flavobacteriales</taxon>
        <taxon>Flavobacteriaceae</taxon>
    </lineage>
</organism>
<dbReference type="InterPro" id="IPR001466">
    <property type="entry name" value="Beta-lactam-related"/>
</dbReference>
<dbReference type="InterPro" id="IPR012338">
    <property type="entry name" value="Beta-lactam/transpept-like"/>
</dbReference>
<sequence>MKLNTLLIIFISSLFFSCSTPRTLDELLIDFEKENKAMGTISIFKDDKEVFNKSFGLANLEKNKKANDETKYWIGSITKTYTAAVILNLVDEKKLSYDTKLNDFFPDIKNSENITITQLLKHRSGLYNITKSPNFESWIAEPRSRLEMISKLNEFESEFNPGEKTSYSNSNFIVLSYIAEIIEKKPFKEILNERIFTKLNLKRTAFADTLNITKNEAMDYFPENGKWSPITYQTNLLGTMGAGGIISTAKEINIFYNALFSGKLLSKEALKEMTTPINELGMGLGISEYEGLKTYGHDGRIDGFRSIAMYAPEKNFSIVLTFNASKVSMKESLIRVFEAYKHTYETAF</sequence>
<dbReference type="KEGG" id="phal:H9I45_14415"/>
<proteinExistence type="predicted"/>
<dbReference type="SUPFAM" id="SSF56601">
    <property type="entry name" value="beta-lactamase/transpeptidase-like"/>
    <property type="match status" value="1"/>
</dbReference>
<name>A0A7L8AFD2_9FLAO</name>
<dbReference type="RefSeq" id="WP_088354429.1">
    <property type="nucleotide sequence ID" value="NZ_CP061813.1"/>
</dbReference>
<dbReference type="PANTHER" id="PTHR46825">
    <property type="entry name" value="D-ALANYL-D-ALANINE-CARBOXYPEPTIDASE/ENDOPEPTIDASE AMPH"/>
    <property type="match status" value="1"/>
</dbReference>
<dbReference type="PROSITE" id="PS51257">
    <property type="entry name" value="PROKAR_LIPOPROTEIN"/>
    <property type="match status" value="1"/>
</dbReference>
<dbReference type="PANTHER" id="PTHR46825:SF9">
    <property type="entry name" value="BETA-LACTAMASE-RELATED DOMAIN-CONTAINING PROTEIN"/>
    <property type="match status" value="1"/>
</dbReference>
<dbReference type="InterPro" id="IPR050491">
    <property type="entry name" value="AmpC-like"/>
</dbReference>
<accession>A0A7L8AFD2</accession>
<gene>
    <name evidence="2" type="ORF">H9I45_14415</name>
</gene>
<reference evidence="2 3" key="1">
    <citation type="journal article" date="2016" name="Int. J. Syst. Evol. Microbiol.">
        <title>Polaribacter haliotis sp. nov., isolated from the gut of abalone Haliotis discus hannai.</title>
        <authorList>
            <person name="Kim Y.O."/>
            <person name="Park I.S."/>
            <person name="Park S."/>
            <person name="Nam B.H."/>
            <person name="Park J.M."/>
            <person name="Kim D.G."/>
            <person name="Yoon J.H."/>
        </authorList>
    </citation>
    <scope>NUCLEOTIDE SEQUENCE [LARGE SCALE GENOMIC DNA]</scope>
    <source>
        <strain evidence="2 3">KCTC 52418</strain>
    </source>
</reference>
<dbReference type="Gene3D" id="3.40.710.10">
    <property type="entry name" value="DD-peptidase/beta-lactamase superfamily"/>
    <property type="match status" value="1"/>
</dbReference>